<name>A0A0F7SVM1_PHARH</name>
<organism evidence="2">
    <name type="scientific">Phaffia rhodozyma</name>
    <name type="common">Yeast</name>
    <name type="synonym">Xanthophyllomyces dendrorhous</name>
    <dbReference type="NCBI Taxonomy" id="264483"/>
    <lineage>
        <taxon>Eukaryota</taxon>
        <taxon>Fungi</taxon>
        <taxon>Dikarya</taxon>
        <taxon>Basidiomycota</taxon>
        <taxon>Agaricomycotina</taxon>
        <taxon>Tremellomycetes</taxon>
        <taxon>Cystofilobasidiales</taxon>
        <taxon>Mrakiaceae</taxon>
        <taxon>Phaffia</taxon>
    </lineage>
</organism>
<accession>A0A0F7SVM1</accession>
<proteinExistence type="predicted"/>
<evidence type="ECO:0000313" key="2">
    <source>
        <dbReference type="EMBL" id="CED84018.1"/>
    </source>
</evidence>
<dbReference type="EMBL" id="LN483157">
    <property type="protein sequence ID" value="CED84018.1"/>
    <property type="molecule type" value="Genomic_DNA"/>
</dbReference>
<evidence type="ECO:0008006" key="3">
    <source>
        <dbReference type="Google" id="ProtNLM"/>
    </source>
</evidence>
<protein>
    <recommendedName>
        <fullName evidence="3">Secreted protein</fullName>
    </recommendedName>
</protein>
<feature type="chain" id="PRO_5002522170" description="Secreted protein" evidence="1">
    <location>
        <begin position="17"/>
        <end position="94"/>
    </location>
</feature>
<feature type="signal peptide" evidence="1">
    <location>
        <begin position="1"/>
        <end position="16"/>
    </location>
</feature>
<evidence type="ECO:0000256" key="1">
    <source>
        <dbReference type="SAM" id="SignalP"/>
    </source>
</evidence>
<dbReference type="AlphaFoldDB" id="A0A0F7SVM1"/>
<sequence length="94" mass="10251">MALLLLPTLLLLDASASRTYHWPESFLIPRSFELILPTVGSVSGSGSISVSESEAVSVCPRVFHRSLGIHLSILHSLQASITVVFSFLLRIHSH</sequence>
<reference evidence="2" key="1">
    <citation type="submission" date="2014-08" db="EMBL/GenBank/DDBJ databases">
        <authorList>
            <person name="Sharma Rahul"/>
            <person name="Thines Marco"/>
        </authorList>
    </citation>
    <scope>NUCLEOTIDE SEQUENCE</scope>
</reference>
<keyword evidence="1" id="KW-0732">Signal</keyword>